<protein>
    <submittedName>
        <fullName evidence="3">Fused MFS/spermidine synthase</fullName>
    </submittedName>
</protein>
<dbReference type="EMBL" id="JBHLTM010000046">
    <property type="protein sequence ID" value="MFC0685328.1"/>
    <property type="molecule type" value="Genomic_DNA"/>
</dbReference>
<name>A0ABV6SB81_9SPHN</name>
<keyword evidence="4" id="KW-1185">Reference proteome</keyword>
<evidence type="ECO:0000313" key="4">
    <source>
        <dbReference type="Proteomes" id="UP001589858"/>
    </source>
</evidence>
<dbReference type="RefSeq" id="WP_379489345.1">
    <property type="nucleotide sequence ID" value="NZ_JAPCWC010000024.1"/>
</dbReference>
<dbReference type="InterPro" id="IPR029063">
    <property type="entry name" value="SAM-dependent_MTases_sf"/>
</dbReference>
<feature type="transmembrane region" description="Helical" evidence="2">
    <location>
        <begin position="186"/>
        <end position="204"/>
    </location>
</feature>
<feature type="transmembrane region" description="Helical" evidence="2">
    <location>
        <begin position="21"/>
        <end position="41"/>
    </location>
</feature>
<evidence type="ECO:0000313" key="3">
    <source>
        <dbReference type="EMBL" id="MFC0685328.1"/>
    </source>
</evidence>
<feature type="transmembrane region" description="Helical" evidence="2">
    <location>
        <begin position="154"/>
        <end position="174"/>
    </location>
</feature>
<accession>A0ABV6SB81</accession>
<feature type="transmembrane region" description="Helical" evidence="2">
    <location>
        <begin position="347"/>
        <end position="370"/>
    </location>
</feature>
<organism evidence="3 4">
    <name type="scientific">Novosphingobium clariflavum</name>
    <dbReference type="NCBI Taxonomy" id="2029884"/>
    <lineage>
        <taxon>Bacteria</taxon>
        <taxon>Pseudomonadati</taxon>
        <taxon>Pseudomonadota</taxon>
        <taxon>Alphaproteobacteria</taxon>
        <taxon>Sphingomonadales</taxon>
        <taxon>Sphingomonadaceae</taxon>
        <taxon>Novosphingobium</taxon>
    </lineage>
</organism>
<feature type="transmembrane region" description="Helical" evidence="2">
    <location>
        <begin position="312"/>
        <end position="335"/>
    </location>
</feature>
<evidence type="ECO:0000256" key="1">
    <source>
        <dbReference type="ARBA" id="ARBA00023115"/>
    </source>
</evidence>
<reference evidence="3 4" key="1">
    <citation type="submission" date="2024-09" db="EMBL/GenBank/DDBJ databases">
        <authorList>
            <person name="Sun Q."/>
            <person name="Mori K."/>
        </authorList>
    </citation>
    <scope>NUCLEOTIDE SEQUENCE [LARGE SCALE GENOMIC DNA]</scope>
    <source>
        <strain evidence="3 4">CICC 11035S</strain>
    </source>
</reference>
<feature type="transmembrane region" description="Helical" evidence="2">
    <location>
        <begin position="115"/>
        <end position="133"/>
    </location>
</feature>
<feature type="transmembrane region" description="Helical" evidence="2">
    <location>
        <begin position="288"/>
        <end position="306"/>
    </location>
</feature>
<dbReference type="SUPFAM" id="SSF53335">
    <property type="entry name" value="S-adenosyl-L-methionine-dependent methyltransferases"/>
    <property type="match status" value="1"/>
</dbReference>
<proteinExistence type="predicted"/>
<feature type="transmembrane region" description="Helical" evidence="2">
    <location>
        <begin position="405"/>
        <end position="424"/>
    </location>
</feature>
<dbReference type="Proteomes" id="UP001589858">
    <property type="component" value="Unassembled WGS sequence"/>
</dbReference>
<feature type="transmembrane region" description="Helical" evidence="2">
    <location>
        <begin position="436"/>
        <end position="467"/>
    </location>
</feature>
<feature type="transmembrane region" description="Helical" evidence="2">
    <location>
        <begin position="258"/>
        <end position="281"/>
    </location>
</feature>
<sequence length="749" mass="79898">MAGILHTSDLAKAGKGAARGLYVATILVGSFLLFLVQPMVARMALPRLGGAPNVWNSAMLVYQALLLAGYGYAHALGRLSLRRQVLVHLALLVLAGLTLPVGLVALPPLPGLPEALWVPLLLGLSIGPVFFVVSAQAPLMQRWFAADPQAGAPWALYAASNLGSFAGLLAYPLLAEPLLSLRWQSLVWTGGFALLVLLVALAGASRWSRPGAHRPVAAAAAAAGPAPGWRTVGLWLLLSAVPSGLMLSTTTHLTTDIFAMPLLWVIPLGLYLLSFVVAFADRRGPVRAVTRIAPVVVLFAGSYAMLSNGSGTLWVAGGTCLLLFCVAIALHGRLYDLRPGPAQLTRFYLAMSAGGALGGVFTALAAPLLFDWAWEHPLLVLAAALLMPLEPLLRWSEGDAIDRGPARIALVMLLAFAGFLGWQLDQYALRAEDGLVAMGLTIFLVGTGVMVMAWRAAFAAVLVLAMVAQGGIWTIRATLSGERTRSYFGIYTVHDRQDERMRTLAHGTTLHGEQSLDPAHARDALTYYGPGSGVWLALAATPAIAGPHARVGVVGLGTGSLACRARPGQRWTFFEIDPAILRFSTSGKFTYLRDCTPQAHVVIGDARLELGKLPPAAFDVLVIDAFSSDAIPVHLLTREALAVYTRALSPHGLLMLHISNRYIDLEPVVAANARDGGLAVLSRLDNPADRERYTPSRWIALSREASVLEALVRSSPGHPWTPLEDTGAKAWSDDHASILPFIRWESFAG</sequence>
<keyword evidence="2" id="KW-0472">Membrane</keyword>
<keyword evidence="2" id="KW-1133">Transmembrane helix</keyword>
<feature type="transmembrane region" description="Helical" evidence="2">
    <location>
        <begin position="53"/>
        <end position="73"/>
    </location>
</feature>
<dbReference type="NCBIfam" id="NF037959">
    <property type="entry name" value="MFS_SpdSyn"/>
    <property type="match status" value="1"/>
</dbReference>
<dbReference type="PANTHER" id="PTHR43317">
    <property type="entry name" value="THERMOSPERMINE SYNTHASE ACAULIS5"/>
    <property type="match status" value="1"/>
</dbReference>
<keyword evidence="1" id="KW-0620">Polyamine biosynthesis</keyword>
<dbReference type="CDD" id="cd02440">
    <property type="entry name" value="AdoMet_MTases"/>
    <property type="match status" value="1"/>
</dbReference>
<gene>
    <name evidence="3" type="ORF">ACFFF8_12035</name>
</gene>
<comment type="caution">
    <text evidence="3">The sequence shown here is derived from an EMBL/GenBank/DDBJ whole genome shotgun (WGS) entry which is preliminary data.</text>
</comment>
<dbReference type="Gene3D" id="3.40.50.150">
    <property type="entry name" value="Vaccinia Virus protein VP39"/>
    <property type="match status" value="1"/>
</dbReference>
<feature type="transmembrane region" description="Helical" evidence="2">
    <location>
        <begin position="85"/>
        <end position="109"/>
    </location>
</feature>
<evidence type="ECO:0000256" key="2">
    <source>
        <dbReference type="SAM" id="Phobius"/>
    </source>
</evidence>
<keyword evidence="2" id="KW-0812">Transmembrane</keyword>
<dbReference type="PANTHER" id="PTHR43317:SF1">
    <property type="entry name" value="THERMOSPERMINE SYNTHASE ACAULIS5"/>
    <property type="match status" value="1"/>
</dbReference>